<dbReference type="RefSeq" id="WP_106252697.1">
    <property type="nucleotide sequence ID" value="NZ_PVZC01000010.1"/>
</dbReference>
<keyword evidence="2" id="KW-0378">Hydrolase</keyword>
<dbReference type="EMBL" id="PVZC01000010">
    <property type="protein sequence ID" value="PRX92438.1"/>
    <property type="molecule type" value="Genomic_DNA"/>
</dbReference>
<evidence type="ECO:0000313" key="5">
    <source>
        <dbReference type="EMBL" id="PRX92438.1"/>
    </source>
</evidence>
<dbReference type="SUPFAM" id="SSF53474">
    <property type="entry name" value="alpha/beta-Hydrolases"/>
    <property type="match status" value="1"/>
</dbReference>
<protein>
    <submittedName>
        <fullName evidence="5">Dipeptidyl aminopeptidase/acylaminoacyl peptidase</fullName>
    </submittedName>
</protein>
<dbReference type="Pfam" id="PF00326">
    <property type="entry name" value="Peptidase_S9"/>
    <property type="match status" value="1"/>
</dbReference>
<dbReference type="InterPro" id="IPR029058">
    <property type="entry name" value="AB_hydrolase_fold"/>
</dbReference>
<dbReference type="Pfam" id="PF07676">
    <property type="entry name" value="PD40"/>
    <property type="match status" value="2"/>
</dbReference>
<comment type="caution">
    <text evidence="5">The sequence shown here is derived from an EMBL/GenBank/DDBJ whole genome shotgun (WGS) entry which is preliminary data.</text>
</comment>
<proteinExistence type="predicted"/>
<organism evidence="5 6">
    <name type="scientific">Allonocardiopsis opalescens</name>
    <dbReference type="NCBI Taxonomy" id="1144618"/>
    <lineage>
        <taxon>Bacteria</taxon>
        <taxon>Bacillati</taxon>
        <taxon>Actinomycetota</taxon>
        <taxon>Actinomycetes</taxon>
        <taxon>Streptosporangiales</taxon>
        <taxon>Allonocardiopsis</taxon>
    </lineage>
</organism>
<dbReference type="InterPro" id="IPR001375">
    <property type="entry name" value="Peptidase_S9_cat"/>
</dbReference>
<dbReference type="InterPro" id="IPR011042">
    <property type="entry name" value="6-blade_b-propeller_TolB-like"/>
</dbReference>
<dbReference type="AlphaFoldDB" id="A0A2T0PUF6"/>
<name>A0A2T0PUF6_9ACTN</name>
<dbReference type="InterPro" id="IPR011659">
    <property type="entry name" value="WD40"/>
</dbReference>
<feature type="domain" description="Peptidase S9 prolyl oligopeptidase catalytic" evidence="4">
    <location>
        <begin position="458"/>
        <end position="664"/>
    </location>
</feature>
<dbReference type="Gene3D" id="2.120.10.30">
    <property type="entry name" value="TolB, C-terminal domain"/>
    <property type="match status" value="2"/>
</dbReference>
<dbReference type="PANTHER" id="PTHR42776">
    <property type="entry name" value="SERINE PEPTIDASE S9 FAMILY MEMBER"/>
    <property type="match status" value="1"/>
</dbReference>
<dbReference type="GO" id="GO:0004252">
    <property type="term" value="F:serine-type endopeptidase activity"/>
    <property type="evidence" value="ECO:0007669"/>
    <property type="project" value="TreeGrafter"/>
</dbReference>
<evidence type="ECO:0000256" key="1">
    <source>
        <dbReference type="ARBA" id="ARBA00022729"/>
    </source>
</evidence>
<keyword evidence="5" id="KW-0645">Protease</keyword>
<sequence length="674" mass="73368">MGRPLHELDRFVELPRIGGLAVSPDGTRLVATVTTIAPERTSHRTSLWEIDPEGRHPARRLTYSAKGESGPAFRPDGSVLFASGRADSERRPDEAGEGAAGSALWELPARGGEARRLAEPPGGVSGIVVAREAGSVLFASAAHPRSGDTDAERAWRKSRAEAGVTAILHESHPVRYWDHDLGDSMPRLFLAETGPGGETSAPRDLTPDAGRALRHESGYDISPDGRTVVAGWQAEDGRGGVYVELVAIDTATGERRTLFSRPRHHIHAPAFSPDGRHIAGVLDFDGEQDRICTLTLQLFDTATGESRDLLAGHELWPREHAWSHDGAAVYFAADDNGRRPVFAVDLATGELRRLTGDHGAYSSLTVAPDGALYALRDAVDAPPAPVRIDTGATDGRPAPLPGPTPELDLPGTLTEIETTADDGTRVRAWLVLPEGAEQTPAPLLVWVHGGPFMSWNGWSWRWNPWLMAARGYAVLLPDPALSTGYGHRMVERGWKGWGPRTHADIMAATDAAVARDDIDAGRTALMGGSFGGYMANWVAGHTDRFRAIVTHASLWALDQFGPTTDHPGFWVSQFGDPATEPERYLADSPHLHAGKISTPMLVIHGDRDYRVPIGEALRLWWDLVSNAVDAKFLYYPDEGHWVLRPGNVKVWYQTVFAFLDHHVNGADWHRPDLV</sequence>
<dbReference type="OrthoDB" id="262125at2"/>
<gene>
    <name evidence="5" type="ORF">CLV72_110198</name>
</gene>
<keyword evidence="5" id="KW-0031">Aminopeptidase</keyword>
<dbReference type="Gene3D" id="3.40.50.1820">
    <property type="entry name" value="alpha/beta hydrolase"/>
    <property type="match status" value="1"/>
</dbReference>
<dbReference type="Proteomes" id="UP000237846">
    <property type="component" value="Unassembled WGS sequence"/>
</dbReference>
<dbReference type="SUPFAM" id="SSF82171">
    <property type="entry name" value="DPP6 N-terminal domain-like"/>
    <property type="match status" value="1"/>
</dbReference>
<dbReference type="PANTHER" id="PTHR42776:SF13">
    <property type="entry name" value="DIPEPTIDYL-PEPTIDASE 5"/>
    <property type="match status" value="1"/>
</dbReference>
<evidence type="ECO:0000256" key="2">
    <source>
        <dbReference type="ARBA" id="ARBA00022801"/>
    </source>
</evidence>
<keyword evidence="1" id="KW-0732">Signal</keyword>
<evidence type="ECO:0000256" key="3">
    <source>
        <dbReference type="ARBA" id="ARBA00022825"/>
    </source>
</evidence>
<dbReference type="GO" id="GO:0006508">
    <property type="term" value="P:proteolysis"/>
    <property type="evidence" value="ECO:0007669"/>
    <property type="project" value="InterPro"/>
</dbReference>
<accession>A0A2T0PUF6</accession>
<evidence type="ECO:0000259" key="4">
    <source>
        <dbReference type="Pfam" id="PF00326"/>
    </source>
</evidence>
<evidence type="ECO:0000313" key="6">
    <source>
        <dbReference type="Proteomes" id="UP000237846"/>
    </source>
</evidence>
<keyword evidence="6" id="KW-1185">Reference proteome</keyword>
<keyword evidence="3" id="KW-0720">Serine protease</keyword>
<reference evidence="5 6" key="1">
    <citation type="submission" date="2018-03" db="EMBL/GenBank/DDBJ databases">
        <title>Genomic Encyclopedia of Archaeal and Bacterial Type Strains, Phase II (KMG-II): from individual species to whole genera.</title>
        <authorList>
            <person name="Goeker M."/>
        </authorList>
    </citation>
    <scope>NUCLEOTIDE SEQUENCE [LARGE SCALE GENOMIC DNA]</scope>
    <source>
        <strain evidence="5 6">DSM 45601</strain>
    </source>
</reference>
<dbReference type="GO" id="GO:0004177">
    <property type="term" value="F:aminopeptidase activity"/>
    <property type="evidence" value="ECO:0007669"/>
    <property type="project" value="UniProtKB-KW"/>
</dbReference>